<evidence type="ECO:0000259" key="3">
    <source>
        <dbReference type="Pfam" id="PF16490"/>
    </source>
</evidence>
<organism evidence="4 5">
    <name type="scientific">Bacteroides thetaiotaomicron</name>
    <dbReference type="NCBI Taxonomy" id="818"/>
    <lineage>
        <taxon>Bacteria</taxon>
        <taxon>Pseudomonadati</taxon>
        <taxon>Bacteroidota</taxon>
        <taxon>Bacteroidia</taxon>
        <taxon>Bacteroidales</taxon>
        <taxon>Bacteroidaceae</taxon>
        <taxon>Bacteroides</taxon>
    </lineage>
</organism>
<dbReference type="RefSeq" id="WP_022472109.1">
    <property type="nucleotide sequence ID" value="NZ_AP022660.1"/>
</dbReference>
<dbReference type="InterPro" id="IPR050463">
    <property type="entry name" value="Gfo/Idh/MocA_oxidrdct_glycsds"/>
</dbReference>
<dbReference type="PANTHER" id="PTHR43818:SF11">
    <property type="entry name" value="BCDNA.GH03377"/>
    <property type="match status" value="1"/>
</dbReference>
<dbReference type="InterPro" id="IPR036291">
    <property type="entry name" value="NAD(P)-bd_dom_sf"/>
</dbReference>
<evidence type="ECO:0000256" key="1">
    <source>
        <dbReference type="ARBA" id="ARBA00023002"/>
    </source>
</evidence>
<dbReference type="PROSITE" id="PS51257">
    <property type="entry name" value="PROKAR_LIPOPROTEIN"/>
    <property type="match status" value="1"/>
</dbReference>
<dbReference type="InterPro" id="IPR000683">
    <property type="entry name" value="Gfo/Idh/MocA-like_OxRdtase_N"/>
</dbReference>
<reference evidence="4 5" key="1">
    <citation type="submission" date="2020-02" db="EMBL/GenBank/DDBJ databases">
        <title>Whole-genome sequencing and comparative analysis of the genomes of Bacteroides thetaiotaomicron and Escherichia coli isolated from a healthy resident in Vietnam.</title>
        <authorList>
            <person name="Mohsin M."/>
            <person name="Tanaka K."/>
            <person name="Kawahara R."/>
            <person name="Kondo S."/>
            <person name="Noguchi H."/>
            <person name="Motooka D."/>
            <person name="Nakamura S."/>
            <person name="Khong D.T."/>
            <person name="Nguyen T.N."/>
            <person name="Tran H.T."/>
            <person name="Yamamoto Y."/>
        </authorList>
    </citation>
    <scope>NUCLEOTIDE SEQUENCE [LARGE SCALE GENOMIC DNA]</scope>
    <source>
        <strain evidence="4 5">F9-2</strain>
    </source>
</reference>
<dbReference type="Gene3D" id="3.40.50.720">
    <property type="entry name" value="NAD(P)-binding Rossmann-like Domain"/>
    <property type="match status" value="1"/>
</dbReference>
<dbReference type="Pfam" id="PF16490">
    <property type="entry name" value="Oxidoreduct_C"/>
    <property type="match status" value="1"/>
</dbReference>
<evidence type="ECO:0000259" key="2">
    <source>
        <dbReference type="Pfam" id="PF01408"/>
    </source>
</evidence>
<feature type="domain" description="Gfo/Idh/MocA-like oxidoreductase N-terminal" evidence="2">
    <location>
        <begin position="80"/>
        <end position="159"/>
    </location>
</feature>
<feature type="domain" description="Putative oxidoreductase C-terminal" evidence="3">
    <location>
        <begin position="182"/>
        <end position="461"/>
    </location>
</feature>
<dbReference type="InterPro" id="IPR032459">
    <property type="entry name" value="Oxidoreduct_C"/>
</dbReference>
<dbReference type="GO" id="GO:0016491">
    <property type="term" value="F:oxidoreductase activity"/>
    <property type="evidence" value="ECO:0007669"/>
    <property type="project" value="UniProtKB-KW"/>
</dbReference>
<protein>
    <submittedName>
        <fullName evidence="4">Oxidoreductase</fullName>
    </submittedName>
</protein>
<keyword evidence="1" id="KW-0560">Oxidoreductase</keyword>
<dbReference type="GO" id="GO:0000166">
    <property type="term" value="F:nucleotide binding"/>
    <property type="evidence" value="ECO:0007669"/>
    <property type="project" value="InterPro"/>
</dbReference>
<dbReference type="PANTHER" id="PTHR43818">
    <property type="entry name" value="BCDNA.GH03377"/>
    <property type="match status" value="1"/>
</dbReference>
<name>A0A679H319_BACT4</name>
<dbReference type="Gene3D" id="3.30.360.10">
    <property type="entry name" value="Dihydrodipicolinate Reductase, domain 2"/>
    <property type="match status" value="1"/>
</dbReference>
<sequence length="462" mass="52487">MKIIYKNIGIWAISLIIVSCSSSQRQVANEANGKVNLVILDPGHFHASLLQKDTLAAINDTIWIYAPKGIEVDQYLKSIDSYNQRAEKPTAWVKQLYTADDYLSKMLAGHQGDVVVLAGNNRKKTQYIIESVKAGCNVLADKPLAINQQDFKQLLDAYQLAKEKKLLLYDLMTERYDILNMIEKELMHQKGLFGELQKGLPDNPSITMESVHHFFKNVSGKPLIRPAWYYDVAQQGEGIADVTTHLIDLIQWQCFPNEAIHYQSDVEVTDAKHWPTSITLSEFSQSTLIDSFPPYLDKYVKNDILEVMANGTLNFTIKGINIGMKVSWNYAPPANGGDTFTSIKKGSKATLEIIQNKSNNFIRQLYIRKENKTDTATFEMELQKAVGQLQKTYPFLSVKNEGEGLYLIDIPLENRSGHEEHFGKVAKSFLHYLKCKDMPDWENENTISKYYITTTAVEMAHK</sequence>
<dbReference type="AlphaFoldDB" id="A0A679H319"/>
<evidence type="ECO:0000313" key="5">
    <source>
        <dbReference type="Proteomes" id="UP000500882"/>
    </source>
</evidence>
<accession>A0A679H319</accession>
<proteinExistence type="predicted"/>
<dbReference type="Pfam" id="PF01408">
    <property type="entry name" value="GFO_IDH_MocA"/>
    <property type="match status" value="1"/>
</dbReference>
<evidence type="ECO:0000313" key="4">
    <source>
        <dbReference type="EMBL" id="BCA48161.1"/>
    </source>
</evidence>
<dbReference type="Proteomes" id="UP000500882">
    <property type="component" value="Chromosome"/>
</dbReference>
<dbReference type="EMBL" id="AP022660">
    <property type="protein sequence ID" value="BCA48161.1"/>
    <property type="molecule type" value="Genomic_DNA"/>
</dbReference>
<gene>
    <name evidence="4" type="ORF">BatF92_01030</name>
</gene>
<dbReference type="SUPFAM" id="SSF51735">
    <property type="entry name" value="NAD(P)-binding Rossmann-fold domains"/>
    <property type="match status" value="1"/>
</dbReference>